<evidence type="ECO:0000313" key="2">
    <source>
        <dbReference type="EMBL" id="KAK8928548.1"/>
    </source>
</evidence>
<keyword evidence="3" id="KW-1185">Reference proteome</keyword>
<feature type="region of interest" description="Disordered" evidence="1">
    <location>
        <begin position="1"/>
        <end position="46"/>
    </location>
</feature>
<dbReference type="AlphaFoldDB" id="A0AAP0B543"/>
<organism evidence="2 3">
    <name type="scientific">Platanthera zijinensis</name>
    <dbReference type="NCBI Taxonomy" id="2320716"/>
    <lineage>
        <taxon>Eukaryota</taxon>
        <taxon>Viridiplantae</taxon>
        <taxon>Streptophyta</taxon>
        <taxon>Embryophyta</taxon>
        <taxon>Tracheophyta</taxon>
        <taxon>Spermatophyta</taxon>
        <taxon>Magnoliopsida</taxon>
        <taxon>Liliopsida</taxon>
        <taxon>Asparagales</taxon>
        <taxon>Orchidaceae</taxon>
        <taxon>Orchidoideae</taxon>
        <taxon>Orchideae</taxon>
        <taxon>Orchidinae</taxon>
        <taxon>Platanthera</taxon>
    </lineage>
</organism>
<feature type="compositionally biased region" description="Basic residues" evidence="1">
    <location>
        <begin position="7"/>
        <end position="16"/>
    </location>
</feature>
<accession>A0AAP0B543</accession>
<dbReference type="Proteomes" id="UP001418222">
    <property type="component" value="Unassembled WGS sequence"/>
</dbReference>
<protein>
    <submittedName>
        <fullName evidence="2">Uncharacterized protein</fullName>
    </submittedName>
</protein>
<name>A0AAP0B543_9ASPA</name>
<gene>
    <name evidence="2" type="ORF">KSP39_PZI017324</name>
</gene>
<sequence>MGAWMMRRPRGKKHLASPRGQPVMSANGSLSDEMASRQKTLGLPEGPPQRDASFLLTLANLHRPTFTASPAAVDSHSPATIISSLSPCLACQKLTTAHYSCTARITVSVLLQLNCRRGGASLILLTFSNSLIAAAGAAFEVESVDLPPSSMKGSISWTSKASKWASELRFAIPNTMMQLFHGEITSGRVQILVEITEALVAKVLVFLVGGRLFSGG</sequence>
<evidence type="ECO:0000313" key="3">
    <source>
        <dbReference type="Proteomes" id="UP001418222"/>
    </source>
</evidence>
<evidence type="ECO:0000256" key="1">
    <source>
        <dbReference type="SAM" id="MobiDB-lite"/>
    </source>
</evidence>
<dbReference type="EMBL" id="JBBWWQ010000015">
    <property type="protein sequence ID" value="KAK8928548.1"/>
    <property type="molecule type" value="Genomic_DNA"/>
</dbReference>
<comment type="caution">
    <text evidence="2">The sequence shown here is derived from an EMBL/GenBank/DDBJ whole genome shotgun (WGS) entry which is preliminary data.</text>
</comment>
<proteinExistence type="predicted"/>
<reference evidence="2 3" key="1">
    <citation type="journal article" date="2022" name="Nat. Plants">
        <title>Genomes of leafy and leafless Platanthera orchids illuminate the evolution of mycoheterotrophy.</title>
        <authorList>
            <person name="Li M.H."/>
            <person name="Liu K.W."/>
            <person name="Li Z."/>
            <person name="Lu H.C."/>
            <person name="Ye Q.L."/>
            <person name="Zhang D."/>
            <person name="Wang J.Y."/>
            <person name="Li Y.F."/>
            <person name="Zhong Z.M."/>
            <person name="Liu X."/>
            <person name="Yu X."/>
            <person name="Liu D.K."/>
            <person name="Tu X.D."/>
            <person name="Liu B."/>
            <person name="Hao Y."/>
            <person name="Liao X.Y."/>
            <person name="Jiang Y.T."/>
            <person name="Sun W.H."/>
            <person name="Chen J."/>
            <person name="Chen Y.Q."/>
            <person name="Ai Y."/>
            <person name="Zhai J.W."/>
            <person name="Wu S.S."/>
            <person name="Zhou Z."/>
            <person name="Hsiao Y.Y."/>
            <person name="Wu W.L."/>
            <person name="Chen Y.Y."/>
            <person name="Lin Y.F."/>
            <person name="Hsu J.L."/>
            <person name="Li C.Y."/>
            <person name="Wang Z.W."/>
            <person name="Zhao X."/>
            <person name="Zhong W.Y."/>
            <person name="Ma X.K."/>
            <person name="Ma L."/>
            <person name="Huang J."/>
            <person name="Chen G.Z."/>
            <person name="Huang M.Z."/>
            <person name="Huang L."/>
            <person name="Peng D.H."/>
            <person name="Luo Y.B."/>
            <person name="Zou S.Q."/>
            <person name="Chen S.P."/>
            <person name="Lan S."/>
            <person name="Tsai W.C."/>
            <person name="Van de Peer Y."/>
            <person name="Liu Z.J."/>
        </authorList>
    </citation>
    <scope>NUCLEOTIDE SEQUENCE [LARGE SCALE GENOMIC DNA]</scope>
    <source>
        <strain evidence="2">Lor287</strain>
    </source>
</reference>